<comment type="caution">
    <text evidence="5">The sequence shown here is derived from an EMBL/GenBank/DDBJ whole genome shotgun (WGS) entry which is preliminary data.</text>
</comment>
<feature type="chain" id="PRO_5039764060" description="Fibronectin type-III domain-containing protein" evidence="3">
    <location>
        <begin position="26"/>
        <end position="765"/>
    </location>
</feature>
<evidence type="ECO:0000256" key="2">
    <source>
        <dbReference type="ARBA" id="ARBA00022729"/>
    </source>
</evidence>
<organism evidence="5 6">
    <name type="scientific">Eubacterium plexicaudatum ASF492</name>
    <dbReference type="NCBI Taxonomy" id="1235802"/>
    <lineage>
        <taxon>Bacteria</taxon>
        <taxon>Bacillati</taxon>
        <taxon>Bacillota</taxon>
        <taxon>Clostridia</taxon>
        <taxon>Eubacteriales</taxon>
        <taxon>Eubacteriaceae</taxon>
        <taxon>Eubacterium</taxon>
    </lineage>
</organism>
<dbReference type="Pfam" id="PF09479">
    <property type="entry name" value="Flg_new"/>
    <property type="match status" value="1"/>
</dbReference>
<feature type="signal peptide" evidence="3">
    <location>
        <begin position="1"/>
        <end position="25"/>
    </location>
</feature>
<dbReference type="PROSITE" id="PS00785">
    <property type="entry name" value="5_NUCLEOTIDASE_1"/>
    <property type="match status" value="1"/>
</dbReference>
<dbReference type="GO" id="GO:0016788">
    <property type="term" value="F:hydrolase activity, acting on ester bonds"/>
    <property type="evidence" value="ECO:0007669"/>
    <property type="project" value="InterPro"/>
</dbReference>
<dbReference type="InterPro" id="IPR013783">
    <property type="entry name" value="Ig-like_fold"/>
</dbReference>
<evidence type="ECO:0000256" key="1">
    <source>
        <dbReference type="ARBA" id="ARBA00004196"/>
    </source>
</evidence>
<dbReference type="Proteomes" id="UP000012589">
    <property type="component" value="Unassembled WGS sequence"/>
</dbReference>
<dbReference type="InterPro" id="IPR042229">
    <property type="entry name" value="Listeria/Bacterioides_rpt_sf"/>
</dbReference>
<dbReference type="Pfam" id="PF00041">
    <property type="entry name" value="fn3"/>
    <property type="match status" value="1"/>
</dbReference>
<dbReference type="Gene3D" id="3.90.780.10">
    <property type="entry name" value="5'-Nucleotidase, C-terminal domain"/>
    <property type="match status" value="1"/>
</dbReference>
<dbReference type="AlphaFoldDB" id="N2ABN3"/>
<dbReference type="eggNOG" id="COG0737">
    <property type="taxonomic scope" value="Bacteria"/>
</dbReference>
<dbReference type="PANTHER" id="PTHR11575">
    <property type="entry name" value="5'-NUCLEOTIDASE-RELATED"/>
    <property type="match status" value="1"/>
</dbReference>
<comment type="similarity">
    <text evidence="3">Belongs to the 5'-nucleotidase family.</text>
</comment>
<dbReference type="GO" id="GO:0000166">
    <property type="term" value="F:nucleotide binding"/>
    <property type="evidence" value="ECO:0007669"/>
    <property type="project" value="UniProtKB-KW"/>
</dbReference>
<dbReference type="Pfam" id="PF02872">
    <property type="entry name" value="5_nucleotid_C"/>
    <property type="match status" value="1"/>
</dbReference>
<dbReference type="PATRIC" id="fig|1235802.3.peg.3854"/>
<dbReference type="STRING" id="1235802.C823_03648"/>
<protein>
    <recommendedName>
        <fullName evidence="4">Fibronectin type-III domain-containing protein</fullName>
    </recommendedName>
</protein>
<dbReference type="NCBIfam" id="TIGR02543">
    <property type="entry name" value="List_Bact_rpt"/>
    <property type="match status" value="1"/>
</dbReference>
<accession>N2ABN3</accession>
<dbReference type="InterPro" id="IPR004843">
    <property type="entry name" value="Calcineurin-like_PHP"/>
</dbReference>
<dbReference type="InterPro" id="IPR013378">
    <property type="entry name" value="InlB-like_B-rpt"/>
</dbReference>
<dbReference type="SUPFAM" id="SSF56300">
    <property type="entry name" value="Metallo-dependent phosphatases"/>
    <property type="match status" value="1"/>
</dbReference>
<evidence type="ECO:0000256" key="3">
    <source>
        <dbReference type="RuleBase" id="RU362119"/>
    </source>
</evidence>
<dbReference type="InterPro" id="IPR006146">
    <property type="entry name" value="5'-Nucleotdase_CS"/>
</dbReference>
<dbReference type="Gene3D" id="2.60.40.10">
    <property type="entry name" value="Immunoglobulins"/>
    <property type="match status" value="1"/>
</dbReference>
<dbReference type="eggNOG" id="COG5492">
    <property type="taxonomic scope" value="Bacteria"/>
</dbReference>
<dbReference type="Gene3D" id="2.60.40.4270">
    <property type="entry name" value="Listeria-Bacteroides repeat domain"/>
    <property type="match status" value="1"/>
</dbReference>
<dbReference type="Gene3D" id="3.60.21.10">
    <property type="match status" value="1"/>
</dbReference>
<dbReference type="InterPro" id="IPR029052">
    <property type="entry name" value="Metallo-depent_PP-like"/>
</dbReference>
<evidence type="ECO:0000313" key="5">
    <source>
        <dbReference type="EMBL" id="EMZ23475.1"/>
    </source>
</evidence>
<keyword evidence="2 3" id="KW-0732">Signal</keyword>
<comment type="subcellular location">
    <subcellularLocation>
        <location evidence="1">Cell envelope</location>
    </subcellularLocation>
</comment>
<dbReference type="GO" id="GO:0046872">
    <property type="term" value="F:metal ion binding"/>
    <property type="evidence" value="ECO:0007669"/>
    <property type="project" value="InterPro"/>
</dbReference>
<keyword evidence="3" id="KW-0547">Nucleotide-binding</keyword>
<reference evidence="5 6" key="1">
    <citation type="journal article" date="2014" name="Genome Announc.">
        <title>Draft genome sequences of the altered schaedler flora, a defined bacterial community from gnotobiotic mice.</title>
        <authorList>
            <person name="Wannemuehler M.J."/>
            <person name="Overstreet A.M."/>
            <person name="Ward D.V."/>
            <person name="Phillips G.J."/>
        </authorList>
    </citation>
    <scope>NUCLEOTIDE SEQUENCE [LARGE SCALE GENOMIC DNA]</scope>
    <source>
        <strain evidence="5 6">ASF492</strain>
    </source>
</reference>
<gene>
    <name evidence="5" type="ORF">C823_03648</name>
</gene>
<proteinExistence type="inferred from homology"/>
<dbReference type="PRINTS" id="PR01607">
    <property type="entry name" value="APYRASEFAMLY"/>
</dbReference>
<dbReference type="InterPro" id="IPR003961">
    <property type="entry name" value="FN3_dom"/>
</dbReference>
<dbReference type="PROSITE" id="PS50853">
    <property type="entry name" value="FN3"/>
    <property type="match status" value="1"/>
</dbReference>
<keyword evidence="3" id="KW-0378">Hydrolase</keyword>
<evidence type="ECO:0000259" key="4">
    <source>
        <dbReference type="PROSITE" id="PS50853"/>
    </source>
</evidence>
<name>N2ABN3_9FIRM</name>
<sequence length="765" mass="83943">MRNGKKKLLSVLLAAVLAIPASVPAANAVQAAAAEKEIQILATSDLHGKFVAYDYAMNEESKSGSVAQVGTLVKQKRTDNTVLIDVGDTIESNSASLFFDEEIHPMIAAFNLLNYDVWVAGNHEFNYGIETLLKTAAKFTGAFLCGNVYDQDNKAIGEAYTLLERDGVKIAVIGYVTPNITHWDAENLKEYKVTNPLDSGEMKEMVEKAKKEADIIVAALHMGVEGEFDQKGSGAADYAEAFPDIDVILAAHGHEEVNETKNGVLIVENKSQGQTLADVDISVKPDGNGGYEITDKKAEILAAKDVEPDADITEALSKYDARAKEDAQTVVGQLKGGDLVPETEIPGITQSQIQETAMINLINQAQMYYGEADVSAAAAFSPTANMKEGEIKKCDMALIYKYDNTLYRLEVTGKQLKQYMEWSANYYNTFKDGDLTISFNENMRSYLYDMFGGVKYQIDISEEPGSRIKNLTKMDGTPISDTDTLILAVNNYRANSQLLTYGSVFSEEEGDVLPKLLEKDVMAGEAVRGMIGKWIVEKNNGVIQPELSNNWEIIGTNWNEALHEKAAQLVKEEKIKIPTSEDGRTQNVKAVTVEDLKDYVTVVKVKLDANGGTADAADYYVQEGQAYGSLPSAVRDGYQFAGWYTKKNGGTKVTESTNAQAGTLYAHWTGSTVPEKTTIKSLKAGTKSFTVTYKKVKDAKGYRIEYATNKNFKNSKKVFSGKTSATVKKLSSNKNYYVRVRAYTLDSNAKKVFGKNSSVKQVKVK</sequence>
<dbReference type="CDD" id="cd00063">
    <property type="entry name" value="FN3"/>
    <property type="match status" value="1"/>
</dbReference>
<dbReference type="Pfam" id="PF00149">
    <property type="entry name" value="Metallophos"/>
    <property type="match status" value="1"/>
</dbReference>
<dbReference type="GO" id="GO:0009166">
    <property type="term" value="P:nucleotide catabolic process"/>
    <property type="evidence" value="ECO:0007669"/>
    <property type="project" value="InterPro"/>
</dbReference>
<evidence type="ECO:0000313" key="6">
    <source>
        <dbReference type="Proteomes" id="UP000012589"/>
    </source>
</evidence>
<dbReference type="SUPFAM" id="SSF55816">
    <property type="entry name" value="5'-nucleotidase (syn. UDP-sugar hydrolase), C-terminal domain"/>
    <property type="match status" value="1"/>
</dbReference>
<dbReference type="SUPFAM" id="SSF49265">
    <property type="entry name" value="Fibronectin type III"/>
    <property type="match status" value="1"/>
</dbReference>
<dbReference type="EMBL" id="AQFT01000107">
    <property type="protein sequence ID" value="EMZ23475.1"/>
    <property type="molecule type" value="Genomic_DNA"/>
</dbReference>
<dbReference type="PANTHER" id="PTHR11575:SF6">
    <property type="entry name" value="2',3'-CYCLIC-NUCLEOTIDE 2'-PHOSPHODIESTERASE_3'-NUCLEOTIDASE"/>
    <property type="match status" value="1"/>
</dbReference>
<dbReference type="InterPro" id="IPR006179">
    <property type="entry name" value="5_nucleotidase/apyrase"/>
</dbReference>
<dbReference type="GO" id="GO:0030288">
    <property type="term" value="C:outer membrane-bounded periplasmic space"/>
    <property type="evidence" value="ECO:0007669"/>
    <property type="project" value="TreeGrafter"/>
</dbReference>
<dbReference type="OrthoDB" id="9800780at2"/>
<dbReference type="InterPro" id="IPR036116">
    <property type="entry name" value="FN3_sf"/>
</dbReference>
<dbReference type="InterPro" id="IPR008334">
    <property type="entry name" value="5'-Nucleotdase_C"/>
</dbReference>
<keyword evidence="6" id="KW-1185">Reference proteome</keyword>
<dbReference type="InterPro" id="IPR036907">
    <property type="entry name" value="5'-Nucleotdase_C_sf"/>
</dbReference>
<feature type="domain" description="Fibronectin type-III" evidence="4">
    <location>
        <begin position="673"/>
        <end position="765"/>
    </location>
</feature>
<dbReference type="HOGENOM" id="CLU_005854_4_4_9"/>